<dbReference type="GO" id="GO:0005576">
    <property type="term" value="C:extracellular region"/>
    <property type="evidence" value="ECO:0007669"/>
    <property type="project" value="UniProtKB-SubCell"/>
</dbReference>
<accession>A0A2R6NIX0</accession>
<dbReference type="EC" id="1.14.99.56" evidence="15"/>
<protein>
    <recommendedName>
        <fullName evidence="15">lytic cellulose monooxygenase (C4-dehydrogenating)</fullName>
        <ecNumber evidence="15">1.14.99.56</ecNumber>
    </recommendedName>
</protein>
<comment type="similarity">
    <text evidence="13">Belongs to the polysaccharide monooxygenase AA9 family.</text>
</comment>
<dbReference type="PANTHER" id="PTHR33353">
    <property type="entry name" value="PUTATIVE (AFU_ORTHOLOGUE AFUA_1G12560)-RELATED"/>
    <property type="match status" value="1"/>
</dbReference>
<evidence type="ECO:0000256" key="10">
    <source>
        <dbReference type="ARBA" id="ARBA00023157"/>
    </source>
</evidence>
<keyword evidence="12" id="KW-0624">Polysaccharide degradation</keyword>
<dbReference type="EMBL" id="MLYV02001198">
    <property type="protein sequence ID" value="PSR72283.1"/>
    <property type="molecule type" value="Genomic_DNA"/>
</dbReference>
<dbReference type="GO" id="GO:0046872">
    <property type="term" value="F:metal ion binding"/>
    <property type="evidence" value="ECO:0007669"/>
    <property type="project" value="UniProtKB-KW"/>
</dbReference>
<evidence type="ECO:0000256" key="1">
    <source>
        <dbReference type="ARBA" id="ARBA00001973"/>
    </source>
</evidence>
<dbReference type="InterPro" id="IPR005103">
    <property type="entry name" value="AA9_LPMO"/>
</dbReference>
<keyword evidence="9" id="KW-0503">Monooxygenase</keyword>
<keyword evidence="18" id="KW-1185">Reference proteome</keyword>
<evidence type="ECO:0000256" key="4">
    <source>
        <dbReference type="ARBA" id="ARBA00022723"/>
    </source>
</evidence>
<dbReference type="PANTHER" id="PTHR33353:SF10">
    <property type="entry name" value="ENDO-BETA-1,4-GLUCANASE D"/>
    <property type="match status" value="1"/>
</dbReference>
<dbReference type="Proteomes" id="UP000186601">
    <property type="component" value="Unassembled WGS sequence"/>
</dbReference>
<keyword evidence="10" id="KW-1015">Disulfide bond</keyword>
<comment type="catalytic activity">
    <reaction evidence="14">
        <text>[(1-&gt;4)-beta-D-glucosyl]n+m + reduced acceptor + O2 = 4-dehydro-beta-D-glucosyl-[(1-&gt;4)-beta-D-glucosyl]n-1 + [(1-&gt;4)-beta-D-glucosyl]m + acceptor + H2O.</text>
        <dbReference type="EC" id="1.14.99.56"/>
    </reaction>
</comment>
<keyword evidence="4" id="KW-0479">Metal-binding</keyword>
<keyword evidence="8" id="KW-0186">Copper</keyword>
<evidence type="ECO:0000313" key="18">
    <source>
        <dbReference type="Proteomes" id="UP000186601"/>
    </source>
</evidence>
<name>A0A2R6NIX0_9APHY</name>
<dbReference type="InterPro" id="IPR049892">
    <property type="entry name" value="AA9"/>
</dbReference>
<evidence type="ECO:0000256" key="9">
    <source>
        <dbReference type="ARBA" id="ARBA00023033"/>
    </source>
</evidence>
<organism evidence="17 18">
    <name type="scientific">Hermanssonia centrifuga</name>
    <dbReference type="NCBI Taxonomy" id="98765"/>
    <lineage>
        <taxon>Eukaryota</taxon>
        <taxon>Fungi</taxon>
        <taxon>Dikarya</taxon>
        <taxon>Basidiomycota</taxon>
        <taxon>Agaricomycotina</taxon>
        <taxon>Agaricomycetes</taxon>
        <taxon>Polyporales</taxon>
        <taxon>Meruliaceae</taxon>
        <taxon>Hermanssonia</taxon>
    </lineage>
</organism>
<gene>
    <name evidence="17" type="ORF">PHLCEN_2v11875</name>
</gene>
<feature type="domain" description="Auxiliary Activity family 9 catalytic" evidence="16">
    <location>
        <begin position="143"/>
        <end position="212"/>
    </location>
</feature>
<evidence type="ECO:0000256" key="7">
    <source>
        <dbReference type="ARBA" id="ARBA00023002"/>
    </source>
</evidence>
<evidence type="ECO:0000256" key="13">
    <source>
        <dbReference type="ARBA" id="ARBA00044502"/>
    </source>
</evidence>
<evidence type="ECO:0000256" key="6">
    <source>
        <dbReference type="ARBA" id="ARBA00023001"/>
    </source>
</evidence>
<reference evidence="17 18" key="1">
    <citation type="submission" date="2018-02" db="EMBL/GenBank/DDBJ databases">
        <title>Genome sequence of the basidiomycete white-rot fungus Phlebia centrifuga.</title>
        <authorList>
            <person name="Granchi Z."/>
            <person name="Peng M."/>
            <person name="de Vries R.P."/>
            <person name="Hilden K."/>
            <person name="Makela M.R."/>
            <person name="Grigoriev I."/>
            <person name="Riley R."/>
        </authorList>
    </citation>
    <scope>NUCLEOTIDE SEQUENCE [LARGE SCALE GENOMIC DNA]</scope>
    <source>
        <strain evidence="17 18">FBCC195</strain>
    </source>
</reference>
<keyword evidence="11" id="KW-0119">Carbohydrate metabolism</keyword>
<evidence type="ECO:0000256" key="14">
    <source>
        <dbReference type="ARBA" id="ARBA00045077"/>
    </source>
</evidence>
<dbReference type="GO" id="GO:0030245">
    <property type="term" value="P:cellulose catabolic process"/>
    <property type="evidence" value="ECO:0007669"/>
    <property type="project" value="UniProtKB-KW"/>
</dbReference>
<keyword evidence="5" id="KW-0732">Signal</keyword>
<evidence type="ECO:0000313" key="17">
    <source>
        <dbReference type="EMBL" id="PSR72283.1"/>
    </source>
</evidence>
<dbReference type="OrthoDB" id="3496539at2759"/>
<keyword evidence="3" id="KW-0964">Secreted</keyword>
<comment type="subcellular location">
    <subcellularLocation>
        <location evidence="2">Secreted</location>
    </subcellularLocation>
</comment>
<evidence type="ECO:0000256" key="2">
    <source>
        <dbReference type="ARBA" id="ARBA00004613"/>
    </source>
</evidence>
<dbReference type="Gene3D" id="2.70.50.70">
    <property type="match status" value="1"/>
</dbReference>
<evidence type="ECO:0000259" key="16">
    <source>
        <dbReference type="Pfam" id="PF03443"/>
    </source>
</evidence>
<evidence type="ECO:0000256" key="8">
    <source>
        <dbReference type="ARBA" id="ARBA00023008"/>
    </source>
</evidence>
<comment type="cofactor">
    <cofactor evidence="1">
        <name>Cu(2+)</name>
        <dbReference type="ChEBI" id="CHEBI:29036"/>
    </cofactor>
</comment>
<evidence type="ECO:0000256" key="11">
    <source>
        <dbReference type="ARBA" id="ARBA00023277"/>
    </source>
</evidence>
<dbReference type="AlphaFoldDB" id="A0A2R6NIX0"/>
<evidence type="ECO:0000256" key="3">
    <source>
        <dbReference type="ARBA" id="ARBA00022525"/>
    </source>
</evidence>
<evidence type="ECO:0000256" key="5">
    <source>
        <dbReference type="ARBA" id="ARBA00022729"/>
    </source>
</evidence>
<evidence type="ECO:0000256" key="15">
    <source>
        <dbReference type="ARBA" id="ARBA00047174"/>
    </source>
</evidence>
<dbReference type="Pfam" id="PF03443">
    <property type="entry name" value="AA9"/>
    <property type="match status" value="1"/>
</dbReference>
<sequence>MPSVSAHYRWTSLVTGTTITPAYQYVRQNTNYNSPVRIASWAIRMSVANIAHAPMPRSLMLLLTTYAATSVPKPQLPLPKPTPSQRVLSYIIFGPSASDLRISKYSIGWFGPRSGYLPPRRREQYVWDLLHISVRLIELFDSVYMAKAPGNASAFDGSGQVWFKVHQISTVTDGGSSITWPDNGLTQVTFTLPESLPNGQYLLRAEQIALHVRPSLLSLPLASGLMSCILWFRLRAPLAVHNFTFRAVRSTLRVVGSGTPGPLVPIPGVYTGYEPGILISMFALNVMNLSNDID</sequence>
<evidence type="ECO:0000256" key="12">
    <source>
        <dbReference type="ARBA" id="ARBA00023326"/>
    </source>
</evidence>
<dbReference type="STRING" id="98765.A0A2R6NIX0"/>
<dbReference type="GO" id="GO:0004497">
    <property type="term" value="F:monooxygenase activity"/>
    <property type="evidence" value="ECO:0007669"/>
    <property type="project" value="UniProtKB-KW"/>
</dbReference>
<keyword evidence="7" id="KW-0560">Oxidoreductase</keyword>
<comment type="caution">
    <text evidence="17">The sequence shown here is derived from an EMBL/GenBank/DDBJ whole genome shotgun (WGS) entry which is preliminary data.</text>
</comment>
<proteinExistence type="inferred from homology"/>
<keyword evidence="6" id="KW-0136">Cellulose degradation</keyword>